<dbReference type="PANTHER" id="PTHR34216">
    <property type="match status" value="1"/>
</dbReference>
<feature type="domain" description="NodB homology" evidence="3">
    <location>
        <begin position="86"/>
        <end position="276"/>
    </location>
</feature>
<dbReference type="EMBL" id="CP098755">
    <property type="protein sequence ID" value="USG65099.1"/>
    <property type="molecule type" value="Genomic_DNA"/>
</dbReference>
<dbReference type="Proteomes" id="UP001056500">
    <property type="component" value="Chromosome"/>
</dbReference>
<protein>
    <submittedName>
        <fullName evidence="4">Polysaccharide deacetylase family protein</fullName>
    </submittedName>
</protein>
<sequence>MHRFFLVLLVFGVSFLIVSYSKQPVYYQNKAIILTYHHLDFVENDATLSPSTFAQHLDALIQKQYNIISMETFVKFIRTGEKIPPNAVVLTFDDGYESFYTYTYPELKKRGISATNFLVVKSIDVFDPAALPHLTWNQIQEMKANGMSFYSHTYDHHRKMKTTQDGNSKPMLANRIYLESEKRIESQEEYKMRIKADLELAEKRLFEELGEQSRLLAYPYGAYNETVIEVATELGYELFFTVEEGINHRNQRKIFRINTNRKSAEDLIETLQKYSI</sequence>
<dbReference type="InterPro" id="IPR011330">
    <property type="entry name" value="Glyco_hydro/deAcase_b/a-brl"/>
</dbReference>
<evidence type="ECO:0000256" key="1">
    <source>
        <dbReference type="ARBA" id="ARBA00004613"/>
    </source>
</evidence>
<keyword evidence="5" id="KW-1185">Reference proteome</keyword>
<evidence type="ECO:0000256" key="2">
    <source>
        <dbReference type="ARBA" id="ARBA00022729"/>
    </source>
</evidence>
<dbReference type="SUPFAM" id="SSF88713">
    <property type="entry name" value="Glycoside hydrolase/deacetylase"/>
    <property type="match status" value="1"/>
</dbReference>
<dbReference type="PANTHER" id="PTHR34216:SF3">
    <property type="entry name" value="POLY-BETA-1,6-N-ACETYL-D-GLUCOSAMINE N-DEACETYLASE"/>
    <property type="match status" value="1"/>
</dbReference>
<dbReference type="PROSITE" id="PS51677">
    <property type="entry name" value="NODB"/>
    <property type="match status" value="1"/>
</dbReference>
<comment type="subcellular location">
    <subcellularLocation>
        <location evidence="1">Secreted</location>
    </subcellularLocation>
</comment>
<reference evidence="4" key="1">
    <citation type="submission" date="2022-06" db="EMBL/GenBank/DDBJ databases">
        <title>Genome sequencing of Brevibacillus sp. BB3-R1.</title>
        <authorList>
            <person name="Heo J."/>
            <person name="Lee D."/>
            <person name="Won M."/>
            <person name="Han B.-H."/>
            <person name="Hong S.-B."/>
            <person name="Kwon S.-W."/>
        </authorList>
    </citation>
    <scope>NUCLEOTIDE SEQUENCE</scope>
    <source>
        <strain evidence="4">BB3-R1</strain>
    </source>
</reference>
<dbReference type="Gene3D" id="3.20.20.370">
    <property type="entry name" value="Glycoside hydrolase/deacetylase"/>
    <property type="match status" value="1"/>
</dbReference>
<evidence type="ECO:0000313" key="5">
    <source>
        <dbReference type="Proteomes" id="UP001056500"/>
    </source>
</evidence>
<dbReference type="Pfam" id="PF01522">
    <property type="entry name" value="Polysacc_deac_1"/>
    <property type="match status" value="1"/>
</dbReference>
<dbReference type="RefSeq" id="WP_251872206.1">
    <property type="nucleotide sequence ID" value="NZ_CP098755.1"/>
</dbReference>
<name>A0ABY4WED5_9BACL</name>
<gene>
    <name evidence="4" type="ORF">NDK47_23740</name>
</gene>
<evidence type="ECO:0000259" key="3">
    <source>
        <dbReference type="PROSITE" id="PS51677"/>
    </source>
</evidence>
<dbReference type="InterPro" id="IPR051398">
    <property type="entry name" value="Polysacch_Deacetylase"/>
</dbReference>
<accession>A0ABY4WED5</accession>
<organism evidence="4 5">
    <name type="scientific">Brevibacillus ruminantium</name>
    <dbReference type="NCBI Taxonomy" id="2950604"/>
    <lineage>
        <taxon>Bacteria</taxon>
        <taxon>Bacillati</taxon>
        <taxon>Bacillota</taxon>
        <taxon>Bacilli</taxon>
        <taxon>Bacillales</taxon>
        <taxon>Paenibacillaceae</taxon>
        <taxon>Brevibacillus</taxon>
    </lineage>
</organism>
<proteinExistence type="predicted"/>
<dbReference type="InterPro" id="IPR002509">
    <property type="entry name" value="NODB_dom"/>
</dbReference>
<evidence type="ECO:0000313" key="4">
    <source>
        <dbReference type="EMBL" id="USG65099.1"/>
    </source>
</evidence>
<keyword evidence="2" id="KW-0732">Signal</keyword>